<sequence>MLNPVSELPGCAPSETVTLLYRPAKGKGALSCWLALPSNMPADATPIVAVHGIRRGAKQQAEALAPRAAALGRPVIAPLFDKVNWPKYQQVVRGQRADLALLELMTELRLTGTWRTRNFELCGYSGGAQFAHRFAMLYPQLVTRLTVSSAGWYTFLDDAAFPYGLNERPGKTNDWGPRFAAGLDQFLRIPVQVCIGEEDCVSDDNTRQGPEIDAQQGRDRLTRARRWSAAFCKAASERGLTPRITLSVMPGCGHDFQDCVQYGGLDRLILPDGVATALEQSSLYSQQQEDGEAVKQI</sequence>
<dbReference type="Proteomes" id="UP000315252">
    <property type="component" value="Unassembled WGS sequence"/>
</dbReference>
<protein>
    <recommendedName>
        <fullName evidence="3">Alpha/beta hydrolase</fullName>
    </recommendedName>
</protein>
<dbReference type="SUPFAM" id="SSF53474">
    <property type="entry name" value="alpha/beta-Hydrolases"/>
    <property type="match status" value="1"/>
</dbReference>
<evidence type="ECO:0008006" key="3">
    <source>
        <dbReference type="Google" id="ProtNLM"/>
    </source>
</evidence>
<proteinExistence type="predicted"/>
<dbReference type="InterPro" id="IPR029058">
    <property type="entry name" value="AB_hydrolase_fold"/>
</dbReference>
<dbReference type="OrthoDB" id="332706at2"/>
<comment type="caution">
    <text evidence="1">The sequence shown here is derived from an EMBL/GenBank/DDBJ whole genome shotgun (WGS) entry which is preliminary data.</text>
</comment>
<evidence type="ECO:0000313" key="1">
    <source>
        <dbReference type="EMBL" id="TQV83033.1"/>
    </source>
</evidence>
<evidence type="ECO:0000313" key="2">
    <source>
        <dbReference type="Proteomes" id="UP000315252"/>
    </source>
</evidence>
<dbReference type="Gene3D" id="3.40.50.1820">
    <property type="entry name" value="alpha/beta hydrolase"/>
    <property type="match status" value="1"/>
</dbReference>
<dbReference type="EMBL" id="VHSH01000001">
    <property type="protein sequence ID" value="TQV83033.1"/>
    <property type="molecule type" value="Genomic_DNA"/>
</dbReference>
<gene>
    <name evidence="1" type="ORF">FKG95_00040</name>
</gene>
<dbReference type="RefSeq" id="WP_142893895.1">
    <property type="nucleotide sequence ID" value="NZ_ML660052.1"/>
</dbReference>
<reference evidence="1 2" key="1">
    <citation type="submission" date="2019-06" db="EMBL/GenBank/DDBJ databases">
        <title>Whole genome sequence for Rhodospirillaceae sp. R148.</title>
        <authorList>
            <person name="Wang G."/>
        </authorList>
    </citation>
    <scope>NUCLEOTIDE SEQUENCE [LARGE SCALE GENOMIC DNA]</scope>
    <source>
        <strain evidence="1 2">R148</strain>
    </source>
</reference>
<keyword evidence="2" id="KW-1185">Reference proteome</keyword>
<accession>A0A545U0U8</accession>
<name>A0A545U0U8_9PROT</name>
<organism evidence="1 2">
    <name type="scientific">Denitrobaculum tricleocarpae</name>
    <dbReference type="NCBI Taxonomy" id="2591009"/>
    <lineage>
        <taxon>Bacteria</taxon>
        <taxon>Pseudomonadati</taxon>
        <taxon>Pseudomonadota</taxon>
        <taxon>Alphaproteobacteria</taxon>
        <taxon>Rhodospirillales</taxon>
        <taxon>Rhodospirillaceae</taxon>
        <taxon>Denitrobaculum</taxon>
    </lineage>
</organism>
<dbReference type="AlphaFoldDB" id="A0A545U0U8"/>